<protein>
    <submittedName>
        <fullName evidence="1">Uncharacterized protein</fullName>
    </submittedName>
</protein>
<organism evidence="1">
    <name type="scientific">marine sediment metagenome</name>
    <dbReference type="NCBI Taxonomy" id="412755"/>
    <lineage>
        <taxon>unclassified sequences</taxon>
        <taxon>metagenomes</taxon>
        <taxon>ecological metagenomes</taxon>
    </lineage>
</organism>
<comment type="caution">
    <text evidence="1">The sequence shown here is derived from an EMBL/GenBank/DDBJ whole genome shotgun (WGS) entry which is preliminary data.</text>
</comment>
<gene>
    <name evidence="1" type="ORF">LCGC14_0783420</name>
</gene>
<dbReference type="AlphaFoldDB" id="A0A0F9PZ07"/>
<proteinExistence type="predicted"/>
<sequence>MSRDNRLCNIEYLNGLLRHDLLLDMATNPENNSDHDGRYLNLDGEGTNVTNGTFDLTTTGFIEADDYNTLSILPVGSYTYLSGDGFFNRGLTIAIPINVGGDFSYGWNGTEHHKFGSSGQVEISDDGLITAISLAVDTDTLVVDAVNHRVGIGTVTPSALLDVNGDVDIAGSTSIGEGVATAGKKAFAGGNIATNEEEGGVATPSITATEDGSLAYGEADADAIGEEAVAIASITASERGAVAMGCVNATAGEFEDITSQIIASAVCSFAMGFASSTETLAATAVNTFALGRNFTNSVAGTFAVGFGAKDFTISATTLTWNGIAKLGDGGVTNYSEFESDGTLNLYGSARVKKQIPIDNANLGKGSTKPTQVIIGNYNSWEFGINDDSVFTIHLPHEWAVGTDVIVNIDWYIDESAGDEIKWEITWSATPHNSTEVIDSAGTSVDTGDIVIPTTPKYFTTNSLTISGGSLSADDQIGITLKRIAITDGTNPANEPAVVDIHIEYTADKFGEPLP</sequence>
<evidence type="ECO:0000313" key="1">
    <source>
        <dbReference type="EMBL" id="KKN35439.1"/>
    </source>
</evidence>
<dbReference type="EMBL" id="LAZR01002037">
    <property type="protein sequence ID" value="KKN35439.1"/>
    <property type="molecule type" value="Genomic_DNA"/>
</dbReference>
<name>A0A0F9PZ07_9ZZZZ</name>
<accession>A0A0F9PZ07</accession>
<reference evidence="1" key="1">
    <citation type="journal article" date="2015" name="Nature">
        <title>Complex archaea that bridge the gap between prokaryotes and eukaryotes.</title>
        <authorList>
            <person name="Spang A."/>
            <person name="Saw J.H."/>
            <person name="Jorgensen S.L."/>
            <person name="Zaremba-Niedzwiedzka K."/>
            <person name="Martijn J."/>
            <person name="Lind A.E."/>
            <person name="van Eijk R."/>
            <person name="Schleper C."/>
            <person name="Guy L."/>
            <person name="Ettema T.J."/>
        </authorList>
    </citation>
    <scope>NUCLEOTIDE SEQUENCE</scope>
</reference>